<organism evidence="1 2">
    <name type="scientific">Thermomonospora cellulosilytica</name>
    <dbReference type="NCBI Taxonomy" id="1411118"/>
    <lineage>
        <taxon>Bacteria</taxon>
        <taxon>Bacillati</taxon>
        <taxon>Actinomycetota</taxon>
        <taxon>Actinomycetes</taxon>
        <taxon>Streptosporangiales</taxon>
        <taxon>Thermomonosporaceae</taxon>
        <taxon>Thermomonospora</taxon>
    </lineage>
</organism>
<accession>A0A7W3R8W5</accession>
<proteinExistence type="predicted"/>
<sequence>MPGIPSFLLRHEVVVEPLIGEGPFGSTYGPRTAVRCFRDDKRRLVRGTDGSEVVSETTLYMRLSETCPVGSRVTLDQGTAGERVTTVITAARRDGGGLPTPDHLEVTLL</sequence>
<dbReference type="RefSeq" id="WP_182705412.1">
    <property type="nucleotide sequence ID" value="NZ_JACJII010000001.1"/>
</dbReference>
<dbReference type="Proteomes" id="UP000539313">
    <property type="component" value="Unassembled WGS sequence"/>
</dbReference>
<comment type="caution">
    <text evidence="1">The sequence shown here is derived from an EMBL/GenBank/DDBJ whole genome shotgun (WGS) entry which is preliminary data.</text>
</comment>
<reference evidence="1 2" key="1">
    <citation type="submission" date="2020-08" db="EMBL/GenBank/DDBJ databases">
        <title>Sequencing the genomes of 1000 actinobacteria strains.</title>
        <authorList>
            <person name="Klenk H.-P."/>
        </authorList>
    </citation>
    <scope>NUCLEOTIDE SEQUENCE [LARGE SCALE GENOMIC DNA]</scope>
    <source>
        <strain evidence="1 2">DSM 45823</strain>
    </source>
</reference>
<keyword evidence="2" id="KW-1185">Reference proteome</keyword>
<evidence type="ECO:0000313" key="2">
    <source>
        <dbReference type="Proteomes" id="UP000539313"/>
    </source>
</evidence>
<protein>
    <submittedName>
        <fullName evidence="1">Uncharacterized protein</fullName>
    </submittedName>
</protein>
<dbReference type="EMBL" id="JACJII010000001">
    <property type="protein sequence ID" value="MBA9003735.1"/>
    <property type="molecule type" value="Genomic_DNA"/>
</dbReference>
<dbReference type="AlphaFoldDB" id="A0A7W3R8W5"/>
<evidence type="ECO:0000313" key="1">
    <source>
        <dbReference type="EMBL" id="MBA9003735.1"/>
    </source>
</evidence>
<name>A0A7W3R8W5_9ACTN</name>
<gene>
    <name evidence="1" type="ORF">HNR21_002617</name>
</gene>